<name>A0ABR3EUA4_9AGAR</name>
<dbReference type="Gene3D" id="2.170.270.10">
    <property type="entry name" value="SET domain"/>
    <property type="match status" value="1"/>
</dbReference>
<dbReference type="PANTHER" id="PTHR47332">
    <property type="entry name" value="SET DOMAIN-CONTAINING PROTEIN 5"/>
    <property type="match status" value="1"/>
</dbReference>
<sequence length="373" mass="41859">MPITLPPNNSHSPDPDGRTQCLMYPSTEDQILSRRNFPQPIQRLGKGNNGVVHHRVGISGFPNGGLGVFATVDLKKGDLIFSERAFFVVLSTVSLGEVSGEDGGDVDNDWREAKKQREKELGVLLDRMSKEEREAYLALANSQDDEDTGPLLGIWQTNAFGIPNLKDSQHEDVTNCGVFKDGSRMNTSCSPNVGWSFNLLTFAIEFRAARKIKQGEELTTRYNRHPLANQTERREALASHYGFTCECHSCTRWPSSDLARTFIQENAVPKRGRLADWLMNKEPKGVSQGWVVEESIKMVTLIEREGLETTVPYIEHLGFLFEAYCAMGDEKEAVNCLRKHENIRRVHFGGKKKSVRELSNVVKARLKYSGSGQ</sequence>
<organism evidence="2 3">
    <name type="scientific">Marasmius crinis-equi</name>
    <dbReference type="NCBI Taxonomy" id="585013"/>
    <lineage>
        <taxon>Eukaryota</taxon>
        <taxon>Fungi</taxon>
        <taxon>Dikarya</taxon>
        <taxon>Basidiomycota</taxon>
        <taxon>Agaricomycotina</taxon>
        <taxon>Agaricomycetes</taxon>
        <taxon>Agaricomycetidae</taxon>
        <taxon>Agaricales</taxon>
        <taxon>Marasmiineae</taxon>
        <taxon>Marasmiaceae</taxon>
        <taxon>Marasmius</taxon>
    </lineage>
</organism>
<dbReference type="InterPro" id="IPR001214">
    <property type="entry name" value="SET_dom"/>
</dbReference>
<gene>
    <name evidence="2" type="ORF">V5O48_015537</name>
</gene>
<dbReference type="EMBL" id="JBAHYK010001888">
    <property type="protein sequence ID" value="KAL0566473.1"/>
    <property type="molecule type" value="Genomic_DNA"/>
</dbReference>
<dbReference type="SUPFAM" id="SSF82199">
    <property type="entry name" value="SET domain"/>
    <property type="match status" value="1"/>
</dbReference>
<dbReference type="InterPro" id="IPR046341">
    <property type="entry name" value="SET_dom_sf"/>
</dbReference>
<feature type="domain" description="SET" evidence="1">
    <location>
        <begin position="54"/>
        <end position="223"/>
    </location>
</feature>
<dbReference type="CDD" id="cd20071">
    <property type="entry name" value="SET_SMYD"/>
    <property type="match status" value="1"/>
</dbReference>
<dbReference type="InterPro" id="IPR053185">
    <property type="entry name" value="SET_domain_protein"/>
</dbReference>
<evidence type="ECO:0000313" key="3">
    <source>
        <dbReference type="Proteomes" id="UP001465976"/>
    </source>
</evidence>
<dbReference type="Pfam" id="PF00856">
    <property type="entry name" value="SET"/>
    <property type="match status" value="1"/>
</dbReference>
<dbReference type="Proteomes" id="UP001465976">
    <property type="component" value="Unassembled WGS sequence"/>
</dbReference>
<proteinExistence type="predicted"/>
<comment type="caution">
    <text evidence="2">The sequence shown here is derived from an EMBL/GenBank/DDBJ whole genome shotgun (WGS) entry which is preliminary data.</text>
</comment>
<accession>A0ABR3EUA4</accession>
<dbReference type="PANTHER" id="PTHR47332:SF4">
    <property type="entry name" value="SET DOMAIN-CONTAINING PROTEIN 5"/>
    <property type="match status" value="1"/>
</dbReference>
<reference evidence="2 3" key="1">
    <citation type="submission" date="2024-02" db="EMBL/GenBank/DDBJ databases">
        <title>A draft genome for the cacao thread blight pathogen Marasmius crinis-equi.</title>
        <authorList>
            <person name="Cohen S.P."/>
            <person name="Baruah I.K."/>
            <person name="Amoako-Attah I."/>
            <person name="Bukari Y."/>
            <person name="Meinhardt L.W."/>
            <person name="Bailey B.A."/>
        </authorList>
    </citation>
    <scope>NUCLEOTIDE SEQUENCE [LARGE SCALE GENOMIC DNA]</scope>
    <source>
        <strain evidence="2 3">GH-76</strain>
    </source>
</reference>
<protein>
    <recommendedName>
        <fullName evidence="1">SET domain-containing protein</fullName>
    </recommendedName>
</protein>
<evidence type="ECO:0000259" key="1">
    <source>
        <dbReference type="PROSITE" id="PS50280"/>
    </source>
</evidence>
<dbReference type="PROSITE" id="PS50280">
    <property type="entry name" value="SET"/>
    <property type="match status" value="1"/>
</dbReference>
<evidence type="ECO:0000313" key="2">
    <source>
        <dbReference type="EMBL" id="KAL0566473.1"/>
    </source>
</evidence>
<keyword evidence="3" id="KW-1185">Reference proteome</keyword>
<dbReference type="SMART" id="SM00317">
    <property type="entry name" value="SET"/>
    <property type="match status" value="1"/>
</dbReference>